<evidence type="ECO:0000313" key="2">
    <source>
        <dbReference type="EMBL" id="CEF56566.1"/>
    </source>
</evidence>
<keyword evidence="1" id="KW-1133">Transmembrane helix</keyword>
<feature type="transmembrane region" description="Helical" evidence="1">
    <location>
        <begin position="6"/>
        <end position="32"/>
    </location>
</feature>
<name>A0A0U5FAV7_9PROT</name>
<dbReference type="Proteomes" id="UP000657200">
    <property type="component" value="Unassembled WGS sequence"/>
</dbReference>
<dbReference type="RefSeq" id="WP_059024099.1">
    <property type="nucleotide sequence ID" value="NZ_LN609302.1"/>
</dbReference>
<dbReference type="PATRIC" id="fig|431306.5.peg.2122"/>
<dbReference type="EMBL" id="LN609302">
    <property type="protein sequence ID" value="CEF56566.1"/>
    <property type="molecule type" value="Genomic_DNA"/>
</dbReference>
<proteinExistence type="predicted"/>
<evidence type="ECO:0000256" key="1">
    <source>
        <dbReference type="SAM" id="Phobius"/>
    </source>
</evidence>
<gene>
    <name evidence="2" type="ORF">AGA_2057</name>
    <name evidence="3" type="ORF">GOB80_05995</name>
</gene>
<evidence type="ECO:0000313" key="5">
    <source>
        <dbReference type="Proteomes" id="UP000657200"/>
    </source>
</evidence>
<evidence type="ECO:0000313" key="3">
    <source>
        <dbReference type="EMBL" id="NHO39244.1"/>
    </source>
</evidence>
<feature type="transmembrane region" description="Helical" evidence="1">
    <location>
        <begin position="89"/>
        <end position="109"/>
    </location>
</feature>
<dbReference type="Proteomes" id="UP000068250">
    <property type="component" value="Chromosome I"/>
</dbReference>
<protein>
    <recommendedName>
        <fullName evidence="6">Copper resistance protein D domain-containing protein</fullName>
    </recommendedName>
</protein>
<dbReference type="STRING" id="431306.AGA_2057"/>
<reference evidence="2" key="2">
    <citation type="submission" date="2014-09" db="EMBL/GenBank/DDBJ databases">
        <authorList>
            <person name="Magalhaes I.L.F."/>
            <person name="Oliveira U."/>
            <person name="Santos F.R."/>
            <person name="Vidigal T.H.D.A."/>
            <person name="Brescovit A.D."/>
            <person name="Santos A.J."/>
        </authorList>
    </citation>
    <scope>NUCLEOTIDE SEQUENCE</scope>
    <source>
        <strain evidence="2">LMG 23848T</strain>
    </source>
</reference>
<feature type="transmembrane region" description="Helical" evidence="1">
    <location>
        <begin position="53"/>
        <end position="74"/>
    </location>
</feature>
<dbReference type="EMBL" id="WOTE01000002">
    <property type="protein sequence ID" value="NHO39244.1"/>
    <property type="molecule type" value="Genomic_DNA"/>
</dbReference>
<dbReference type="OrthoDB" id="8419862at2"/>
<keyword evidence="5" id="KW-1185">Reference proteome</keyword>
<keyword evidence="1" id="KW-0812">Transmembrane</keyword>
<accession>A0A0U5FAV7</accession>
<keyword evidence="1" id="KW-0472">Membrane</keyword>
<feature type="transmembrane region" description="Helical" evidence="1">
    <location>
        <begin position="130"/>
        <end position="150"/>
    </location>
</feature>
<dbReference type="AlphaFoldDB" id="A0A0U5FAV7"/>
<reference evidence="4" key="1">
    <citation type="submission" date="2014-09" db="EMBL/GenBank/DDBJ databases">
        <authorList>
            <person name="Illeghems K.G."/>
        </authorList>
    </citation>
    <scope>NUCLEOTIDE SEQUENCE [LARGE SCALE GENOMIC DNA]</scope>
    <source>
        <strain evidence="4">LMG 23848T</strain>
    </source>
</reference>
<evidence type="ECO:0008006" key="6">
    <source>
        <dbReference type="Google" id="ProtNLM"/>
    </source>
</evidence>
<reference evidence="3 5" key="3">
    <citation type="journal article" date="2020" name="Int. J. Syst. Evol. Microbiol.">
        <title>Novel acetic acid bacteria from cider fermentations: Acetobacter conturbans sp. nov. and Acetobacter fallax sp. nov.</title>
        <authorList>
            <person name="Sombolestani A.S."/>
            <person name="Cleenwerck I."/>
            <person name="Cnockaert M."/>
            <person name="Borremans W."/>
            <person name="Wieme A.D."/>
            <person name="De Vuyst L."/>
            <person name="Vandamme P."/>
        </authorList>
    </citation>
    <scope>NUCLEOTIDE SEQUENCE [LARGE SCALE GENOMIC DNA]</scope>
    <source>
        <strain evidence="3 5">LMG 23848</strain>
    </source>
</reference>
<organism evidence="2 4">
    <name type="scientific">Acetobacter ghanensis</name>
    <dbReference type="NCBI Taxonomy" id="431306"/>
    <lineage>
        <taxon>Bacteria</taxon>
        <taxon>Pseudomonadati</taxon>
        <taxon>Pseudomonadota</taxon>
        <taxon>Alphaproteobacteria</taxon>
        <taxon>Acetobacterales</taxon>
        <taxon>Acetobacteraceae</taxon>
        <taxon>Acetobacter</taxon>
    </lineage>
</organism>
<evidence type="ECO:0000313" key="4">
    <source>
        <dbReference type="Proteomes" id="UP000068250"/>
    </source>
</evidence>
<sequence length="151" mass="16675">MPHSIIWSLVLALHLVSIIMWVGGGAYAAVILRPSLNLLDQTQRNSVHLQTMARFFKGLTHAIPTALITGWLLVLHEGGFSNAPWTTNIMQLLGIIMALLFVRMYMGSYQKLRRAIRPQASGFDSVRKQVLVIVALGILAVLSACLGHPFM</sequence>